<gene>
    <name evidence="2" type="ORF">G6N73_11565</name>
</gene>
<reference evidence="2 3" key="1">
    <citation type="submission" date="2020-02" db="EMBL/GenBank/DDBJ databases">
        <title>Genome sequence of strain CCNWXJ40-4.</title>
        <authorList>
            <person name="Gao J."/>
            <person name="Sun J."/>
        </authorList>
    </citation>
    <scope>NUCLEOTIDE SEQUENCE [LARGE SCALE GENOMIC DNA]</scope>
    <source>
        <strain evidence="2 3">CCNWXJ 40-4</strain>
    </source>
</reference>
<dbReference type="EMBL" id="JAAKZF010000011">
    <property type="protein sequence ID" value="NGO51811.1"/>
    <property type="molecule type" value="Genomic_DNA"/>
</dbReference>
<dbReference type="AlphaFoldDB" id="A0A6G4WAM0"/>
<protein>
    <submittedName>
        <fullName evidence="2">Sarcosine oxidase subunit delta</fullName>
    </submittedName>
</protein>
<dbReference type="GO" id="GO:0046653">
    <property type="term" value="P:tetrahydrofolate metabolic process"/>
    <property type="evidence" value="ECO:0007669"/>
    <property type="project" value="InterPro"/>
</dbReference>
<dbReference type="Gene3D" id="3.30.2270.10">
    <property type="entry name" value="Folate-binding superfamily"/>
    <property type="match status" value="1"/>
</dbReference>
<evidence type="ECO:0000256" key="1">
    <source>
        <dbReference type="SAM" id="MobiDB-lite"/>
    </source>
</evidence>
<dbReference type="Pfam" id="PF04267">
    <property type="entry name" value="SoxD"/>
    <property type="match status" value="1"/>
</dbReference>
<name>A0A6G4WAM0_9HYPH</name>
<accession>A0A6G4WAM0</accession>
<evidence type="ECO:0000313" key="3">
    <source>
        <dbReference type="Proteomes" id="UP001642900"/>
    </source>
</evidence>
<sequence>MLLIRCPYCEEERPELEFRNGGEAHIARPSNIAAESDEDFEKFFFIRSNPKGIIFERWRHMHGCARFFNAARDTVSDKFILTYKAGEPKPDLSAIAESGPAAWANRPPDQLNVKKPAAKRKPVKKGEA</sequence>
<evidence type="ECO:0000313" key="2">
    <source>
        <dbReference type="EMBL" id="NGO51811.1"/>
    </source>
</evidence>
<keyword evidence="3" id="KW-1185">Reference proteome</keyword>
<feature type="region of interest" description="Disordered" evidence="1">
    <location>
        <begin position="101"/>
        <end position="128"/>
    </location>
</feature>
<dbReference type="GO" id="GO:0008115">
    <property type="term" value="F:sarcosine oxidase activity"/>
    <property type="evidence" value="ECO:0007669"/>
    <property type="project" value="InterPro"/>
</dbReference>
<dbReference type="NCBIfam" id="TIGR01374">
    <property type="entry name" value="soxD"/>
    <property type="match status" value="1"/>
</dbReference>
<organism evidence="2 3">
    <name type="scientific">Allomesorhizobium camelthorni</name>
    <dbReference type="NCBI Taxonomy" id="475069"/>
    <lineage>
        <taxon>Bacteria</taxon>
        <taxon>Pseudomonadati</taxon>
        <taxon>Pseudomonadota</taxon>
        <taxon>Alphaproteobacteria</taxon>
        <taxon>Hyphomicrobiales</taxon>
        <taxon>Phyllobacteriaceae</taxon>
        <taxon>Allomesorhizobium</taxon>
    </lineage>
</organism>
<dbReference type="InterPro" id="IPR006279">
    <property type="entry name" value="SoxD"/>
</dbReference>
<comment type="caution">
    <text evidence="2">The sequence shown here is derived from an EMBL/GenBank/DDBJ whole genome shotgun (WGS) entry which is preliminary data.</text>
</comment>
<proteinExistence type="predicted"/>
<feature type="compositionally biased region" description="Basic residues" evidence="1">
    <location>
        <begin position="116"/>
        <end position="128"/>
    </location>
</feature>
<dbReference type="InterPro" id="IPR038561">
    <property type="entry name" value="SoxD_sf"/>
</dbReference>
<dbReference type="Proteomes" id="UP001642900">
    <property type="component" value="Unassembled WGS sequence"/>
</dbReference>
<dbReference type="RefSeq" id="WP_165027704.1">
    <property type="nucleotide sequence ID" value="NZ_JAAKZF010000011.1"/>
</dbReference>